<keyword evidence="12" id="KW-1185">Reference proteome</keyword>
<dbReference type="AlphaFoldDB" id="A0A7Z0VL79"/>
<feature type="transmembrane region" description="Helical" evidence="9">
    <location>
        <begin position="12"/>
        <end position="28"/>
    </location>
</feature>
<feature type="transmembrane region" description="Helical" evidence="9">
    <location>
        <begin position="150"/>
        <end position="168"/>
    </location>
</feature>
<evidence type="ECO:0000256" key="3">
    <source>
        <dbReference type="ARBA" id="ARBA00022475"/>
    </source>
</evidence>
<keyword evidence="6 9" id="KW-1133">Transmembrane helix</keyword>
<reference evidence="11 12" key="1">
    <citation type="submission" date="2016-06" db="EMBL/GenBank/DDBJ databases">
        <title>Genome sequence of endosymbiont of Candidatus Endolucinida thiodiazotropha.</title>
        <authorList>
            <person name="Poehlein A."/>
            <person name="Koenig S."/>
            <person name="Heiden S.E."/>
            <person name="Thuermer A."/>
            <person name="Voget S."/>
            <person name="Daniel R."/>
            <person name="Markert S."/>
            <person name="Gros O."/>
            <person name="Schweder T."/>
        </authorList>
    </citation>
    <scope>NUCLEOTIDE SEQUENCE [LARGE SCALE GENOMIC DNA]</scope>
    <source>
        <strain evidence="11 12">COS</strain>
    </source>
</reference>
<evidence type="ECO:0000259" key="10">
    <source>
        <dbReference type="Pfam" id="PF04290"/>
    </source>
</evidence>
<keyword evidence="2 9" id="KW-0813">Transport</keyword>
<keyword evidence="7 9" id="KW-0472">Membrane</keyword>
<keyword evidence="4 9" id="KW-0997">Cell inner membrane</keyword>
<dbReference type="Pfam" id="PF04290">
    <property type="entry name" value="DctQ"/>
    <property type="match status" value="1"/>
</dbReference>
<dbReference type="Proteomes" id="UP000094769">
    <property type="component" value="Unassembled WGS sequence"/>
</dbReference>
<evidence type="ECO:0000256" key="7">
    <source>
        <dbReference type="ARBA" id="ARBA00023136"/>
    </source>
</evidence>
<feature type="transmembrane region" description="Helical" evidence="9">
    <location>
        <begin position="290"/>
        <end position="314"/>
    </location>
</feature>
<organism evidence="11 12">
    <name type="scientific">Candidatus Thiodiazotropha endolucinida</name>
    <dbReference type="NCBI Taxonomy" id="1655433"/>
    <lineage>
        <taxon>Bacteria</taxon>
        <taxon>Pseudomonadati</taxon>
        <taxon>Pseudomonadota</taxon>
        <taxon>Gammaproteobacteria</taxon>
        <taxon>Chromatiales</taxon>
        <taxon>Sedimenticolaceae</taxon>
        <taxon>Candidatus Thiodiazotropha</taxon>
    </lineage>
</organism>
<comment type="caution">
    <text evidence="9">Lacks conserved residue(s) required for the propagation of feature annotation.</text>
</comment>
<dbReference type="InterPro" id="IPR007387">
    <property type="entry name" value="TRAP_DctQ"/>
</dbReference>
<evidence type="ECO:0000256" key="6">
    <source>
        <dbReference type="ARBA" id="ARBA00022989"/>
    </source>
</evidence>
<comment type="subunit">
    <text evidence="9">The complex comprises the extracytoplasmic solute receptor protein and the two transmembrane proteins.</text>
</comment>
<keyword evidence="3" id="KW-1003">Cell membrane</keyword>
<dbReference type="PANTHER" id="PTHR35011">
    <property type="entry name" value="2,3-DIKETO-L-GULONATE TRAP TRANSPORTER SMALL PERMEASE PROTEIN YIAM"/>
    <property type="match status" value="1"/>
</dbReference>
<accession>A0A7Z0VL79</accession>
<dbReference type="RefSeq" id="WP_069124868.1">
    <property type="nucleotide sequence ID" value="NZ_MARB01000011.1"/>
</dbReference>
<keyword evidence="5 9" id="KW-0812">Transmembrane</keyword>
<gene>
    <name evidence="11" type="ORF">CODIS_22810</name>
</gene>
<feature type="transmembrane region" description="Helical" evidence="9">
    <location>
        <begin position="40"/>
        <end position="57"/>
    </location>
</feature>
<proteinExistence type="inferred from homology"/>
<comment type="subcellular location">
    <subcellularLocation>
        <location evidence="1 9">Cell inner membrane</location>
        <topology evidence="1 9">Multi-pass membrane protein</topology>
    </subcellularLocation>
</comment>
<dbReference type="EMBL" id="MARB01000011">
    <property type="protein sequence ID" value="ODJ87569.1"/>
    <property type="molecule type" value="Genomic_DNA"/>
</dbReference>
<evidence type="ECO:0000256" key="1">
    <source>
        <dbReference type="ARBA" id="ARBA00004429"/>
    </source>
</evidence>
<evidence type="ECO:0000256" key="9">
    <source>
        <dbReference type="RuleBase" id="RU369079"/>
    </source>
</evidence>
<feature type="transmembrane region" description="Helical" evidence="9">
    <location>
        <begin position="334"/>
        <end position="356"/>
    </location>
</feature>
<evidence type="ECO:0000256" key="5">
    <source>
        <dbReference type="ARBA" id="ARBA00022692"/>
    </source>
</evidence>
<feature type="transmembrane region" description="Helical" evidence="9">
    <location>
        <begin position="64"/>
        <end position="82"/>
    </location>
</feature>
<comment type="function">
    <text evidence="9">Part of the tripartite ATP-independent periplasmic (TRAP) transport system.</text>
</comment>
<evidence type="ECO:0000313" key="11">
    <source>
        <dbReference type="EMBL" id="ODJ87569.1"/>
    </source>
</evidence>
<dbReference type="GO" id="GO:0005886">
    <property type="term" value="C:plasma membrane"/>
    <property type="evidence" value="ECO:0007669"/>
    <property type="project" value="UniProtKB-SubCell"/>
</dbReference>
<dbReference type="OrthoDB" id="9795655at2"/>
<feature type="domain" description="Tripartite ATP-independent periplasmic transporters DctQ component" evidence="10">
    <location>
        <begin position="230"/>
        <end position="359"/>
    </location>
</feature>
<evidence type="ECO:0000256" key="4">
    <source>
        <dbReference type="ARBA" id="ARBA00022519"/>
    </source>
</evidence>
<evidence type="ECO:0000256" key="8">
    <source>
        <dbReference type="ARBA" id="ARBA00038436"/>
    </source>
</evidence>
<comment type="caution">
    <text evidence="11">The sequence shown here is derived from an EMBL/GenBank/DDBJ whole genome shotgun (WGS) entry which is preliminary data.</text>
</comment>
<protein>
    <recommendedName>
        <fullName evidence="9">TRAP transporter small permease protein</fullName>
    </recommendedName>
</protein>
<comment type="similarity">
    <text evidence="8 9">Belongs to the TRAP transporter small permease family.</text>
</comment>
<feature type="transmembrane region" description="Helical" evidence="9">
    <location>
        <begin position="220"/>
        <end position="242"/>
    </location>
</feature>
<evidence type="ECO:0000313" key="12">
    <source>
        <dbReference type="Proteomes" id="UP000094769"/>
    </source>
</evidence>
<evidence type="ECO:0000256" key="2">
    <source>
        <dbReference type="ARBA" id="ARBA00022448"/>
    </source>
</evidence>
<sequence>MPEISFVLPHWLYWSGLILFPLFAMMLFRRASPEEPGEPLSLSLGYFLLVVGGFFGVHRLYLKSYWALAFIAIFTSLLVVNVEVRSMRDDLSAAQNGVKLAEFKVQRAEKAVNKGRRNAEQRLSDARKRLTNATASLEVAQQGSEHWNNFAQALGAGMLLLLLADLLWMPKLIQMRNRVEKRRPDDGFHCPSVEAEHQDSLEPFLVNRVISHINGLAGEFVAYWSVIAVFVYYYEVIARYVFNSPTNWAHESMFLMFGMQYLIAGGFVLREGAHVRVDVIYNKLSNRGKAMVDLFTSIFFFIFMFTLLVTGWTFFYDSYEVNEVSISEWGIQYWPIKLALSLGALLLLIQGVAQLLKDISVVIKPDAAKLDAGVRPEG</sequence>
<dbReference type="PANTHER" id="PTHR35011:SF4">
    <property type="entry name" value="SLL1102 PROTEIN"/>
    <property type="match status" value="1"/>
</dbReference>
<dbReference type="InterPro" id="IPR055348">
    <property type="entry name" value="DctQ"/>
</dbReference>
<feature type="transmembrane region" description="Helical" evidence="9">
    <location>
        <begin position="248"/>
        <end position="269"/>
    </location>
</feature>
<dbReference type="GO" id="GO:0022857">
    <property type="term" value="F:transmembrane transporter activity"/>
    <property type="evidence" value="ECO:0007669"/>
    <property type="project" value="UniProtKB-UniRule"/>
</dbReference>
<name>A0A7Z0VL79_9GAMM</name>